<evidence type="ECO:0000256" key="3">
    <source>
        <dbReference type="ARBA" id="ARBA00023306"/>
    </source>
</evidence>
<keyword evidence="2" id="KW-0158">Chromosome</keyword>
<dbReference type="InterPro" id="IPR008984">
    <property type="entry name" value="SMAD_FHA_dom_sf"/>
</dbReference>
<evidence type="ECO:0000259" key="6">
    <source>
        <dbReference type="PROSITE" id="PS50172"/>
    </source>
</evidence>
<protein>
    <submittedName>
        <fullName evidence="8">Mediator of DNA damage checkpoint protein 1</fullName>
    </submittedName>
</protein>
<feature type="compositionally biased region" description="Acidic residues" evidence="4">
    <location>
        <begin position="572"/>
        <end position="581"/>
    </location>
</feature>
<feature type="region of interest" description="Disordered" evidence="4">
    <location>
        <begin position="520"/>
        <end position="799"/>
    </location>
</feature>
<keyword evidence="7" id="KW-1185">Reference proteome</keyword>
<dbReference type="GO" id="GO:0005694">
    <property type="term" value="C:chromosome"/>
    <property type="evidence" value="ECO:0007669"/>
    <property type="project" value="UniProtKB-SubCell"/>
</dbReference>
<dbReference type="InterPro" id="IPR036420">
    <property type="entry name" value="BRCT_dom_sf"/>
</dbReference>
<evidence type="ECO:0000256" key="2">
    <source>
        <dbReference type="ARBA" id="ARBA00022454"/>
    </source>
</evidence>
<evidence type="ECO:0000313" key="7">
    <source>
        <dbReference type="Proteomes" id="UP000887566"/>
    </source>
</evidence>
<feature type="compositionally biased region" description="Low complexity" evidence="4">
    <location>
        <begin position="689"/>
        <end position="698"/>
    </location>
</feature>
<feature type="compositionally biased region" description="Basic and acidic residues" evidence="4">
    <location>
        <begin position="699"/>
        <end position="739"/>
    </location>
</feature>
<dbReference type="CDD" id="cd17744">
    <property type="entry name" value="BRCT_MDC1_rpt1"/>
    <property type="match status" value="1"/>
</dbReference>
<sequence length="1071" mass="118001">MPSDFDELPETQPQFEFDDDEDDVENAPRGDLLQKPVAFLIFDENSSNERRRPIYGDGETIIGRDPLQCQIAIERSANISTVSRVHAKIFYEKGTHFIETLSANSTTKINKASLIHGRIYAIADGTLLTFGAVQTRYVMQPENSDQQEVFEDVPPNVSDLFLNSTVDPDSCTDEQQSDNRFNQTSPINCDESRNSKIDELVTSPTTALTTSVVKETPQSVDKDDEGLLLRLVESSPDGSPEQENTSDVRAKLNFSVNAANESLRENPLSETQDMFQSCTSSTIDEHNATPPSCKRRSSRLSQSSQSSPEMAVPRLRRLNNITPLRTAASPLAKAVRSEPAAAAMDIDDDDDDVPLKKGKARVAETPARVVEESAAQPTSTVAADGDDCEVATDDPQVATDDHEVATDAQKALPKCQWTASVELAALIKGHEELNTVPDILKTNTPRKKPDQEYDFSESSQEKKSGKAEEKSSSVVTPLVTRAGHAKADKDRIGVVVAEEGANANATPPNSALRKYRFEYFDPKSSGSKRRSGRSARMPPVVAKKTPKDDSTTPAKARASTGRKRRVMKRESVDEDEDDEFEEYKVKEDEIATETTTPLRRSTRKVKRIQYTSPPRSSSDSEPDSDDRPLIALVPKRTSTSSVDSSAAKRVKIATDVQKPKTKKASSQPPKDLPSPDSSSDDDAPLIVFRRSTSRTSDSSAKKQKESKQEKEKEQKQKKENEKEQKQKKEKEPKQKRENEQTPTASKRSTSKEPPSPPVDRKTTPIRRGSKMRVVLKTVKEDAPSSPLHTPVDRRRIRKPETKFEAIADESVALDQDEDVALATFARPAAIDNSSDDSDKPTPSKPTPGTPKLRLNQSPATPVSATRTSDSRRTSGTRASTRIKLGADDVGILLSSACMQDEELLKIAEELGEAKSICEATHFVANQPRRTSKLVASVARGIPVVTSEWLQACKRKGKLVDTKEYTLAGDIAGCDLLNAIEKSRNGWLSLDGWCIARTERAEPSSEEMSEVVKAAGGTLVESMTKECSLLIGHIDDRDDPLVESAIKRRIPIVQGRMLYQAILEHTTDFKHP</sequence>
<feature type="region of interest" description="Disordered" evidence="4">
    <location>
        <begin position="169"/>
        <end position="191"/>
    </location>
</feature>
<reference evidence="8" key="1">
    <citation type="submission" date="2022-11" db="UniProtKB">
        <authorList>
            <consortium name="WormBaseParasite"/>
        </authorList>
    </citation>
    <scope>IDENTIFICATION</scope>
</reference>
<feature type="compositionally biased region" description="Low complexity" evidence="4">
    <location>
        <begin position="863"/>
        <end position="880"/>
    </location>
</feature>
<dbReference type="InterPro" id="IPR000253">
    <property type="entry name" value="FHA_dom"/>
</dbReference>
<dbReference type="Pfam" id="PF00533">
    <property type="entry name" value="BRCT"/>
    <property type="match status" value="1"/>
</dbReference>
<dbReference type="PROSITE" id="PS50172">
    <property type="entry name" value="BRCT"/>
    <property type="match status" value="1"/>
</dbReference>
<feature type="region of interest" description="Disordered" evidence="4">
    <location>
        <begin position="1"/>
        <end position="28"/>
    </location>
</feature>
<organism evidence="7 8">
    <name type="scientific">Plectus sambesii</name>
    <dbReference type="NCBI Taxonomy" id="2011161"/>
    <lineage>
        <taxon>Eukaryota</taxon>
        <taxon>Metazoa</taxon>
        <taxon>Ecdysozoa</taxon>
        <taxon>Nematoda</taxon>
        <taxon>Chromadorea</taxon>
        <taxon>Plectida</taxon>
        <taxon>Plectina</taxon>
        <taxon>Plectoidea</taxon>
        <taxon>Plectidae</taxon>
        <taxon>Plectus</taxon>
    </lineage>
</organism>
<evidence type="ECO:0000259" key="5">
    <source>
        <dbReference type="PROSITE" id="PS50006"/>
    </source>
</evidence>
<feature type="compositionally biased region" description="Basic and acidic residues" evidence="4">
    <location>
        <begin position="459"/>
        <end position="471"/>
    </location>
</feature>
<dbReference type="SMART" id="SM00292">
    <property type="entry name" value="BRCT"/>
    <property type="match status" value="1"/>
</dbReference>
<dbReference type="SUPFAM" id="SSF52113">
    <property type="entry name" value="BRCT domain"/>
    <property type="match status" value="2"/>
</dbReference>
<feature type="compositionally biased region" description="Basic and acidic residues" evidence="4">
    <location>
        <begin position="790"/>
        <end position="799"/>
    </location>
</feature>
<dbReference type="WBParaSite" id="PSAMB.scaffold2303size24040.g17292.t1">
    <property type="protein sequence ID" value="PSAMB.scaffold2303size24040.g17292.t1"/>
    <property type="gene ID" value="PSAMB.scaffold2303size24040.g17292"/>
</dbReference>
<feature type="region of interest" description="Disordered" evidence="4">
    <location>
        <begin position="826"/>
        <end position="880"/>
    </location>
</feature>
<comment type="subcellular location">
    <subcellularLocation>
        <location evidence="1">Chromosome</location>
    </subcellularLocation>
</comment>
<dbReference type="Gene3D" id="3.40.50.10190">
    <property type="entry name" value="BRCT domain"/>
    <property type="match status" value="2"/>
</dbReference>
<feature type="compositionally biased region" description="Polar residues" evidence="4">
    <location>
        <begin position="178"/>
        <end position="187"/>
    </location>
</feature>
<accession>A0A914VP63</accession>
<dbReference type="Proteomes" id="UP000887566">
    <property type="component" value="Unplaced"/>
</dbReference>
<feature type="compositionally biased region" description="Low complexity" evidence="4">
    <location>
        <begin position="665"/>
        <end position="677"/>
    </location>
</feature>
<dbReference type="SMART" id="SM00240">
    <property type="entry name" value="FHA"/>
    <property type="match status" value="1"/>
</dbReference>
<proteinExistence type="predicted"/>
<dbReference type="AlphaFoldDB" id="A0A914VP63"/>
<evidence type="ECO:0000256" key="4">
    <source>
        <dbReference type="SAM" id="MobiDB-lite"/>
    </source>
</evidence>
<feature type="compositionally biased region" description="Polar residues" evidence="4">
    <location>
        <begin position="268"/>
        <end position="282"/>
    </location>
</feature>
<feature type="region of interest" description="Disordered" evidence="4">
    <location>
        <begin position="371"/>
        <end position="393"/>
    </location>
</feature>
<dbReference type="InterPro" id="IPR001357">
    <property type="entry name" value="BRCT_dom"/>
</dbReference>
<feature type="region of interest" description="Disordered" evidence="4">
    <location>
        <begin position="438"/>
        <end position="491"/>
    </location>
</feature>
<dbReference type="PROSITE" id="PS50006">
    <property type="entry name" value="FHA_DOMAIN"/>
    <property type="match status" value="1"/>
</dbReference>
<evidence type="ECO:0000256" key="1">
    <source>
        <dbReference type="ARBA" id="ARBA00004286"/>
    </source>
</evidence>
<dbReference type="SUPFAM" id="SSF49879">
    <property type="entry name" value="SMAD/FHA domain"/>
    <property type="match status" value="1"/>
</dbReference>
<dbReference type="Gene3D" id="2.60.200.20">
    <property type="match status" value="1"/>
</dbReference>
<evidence type="ECO:0000313" key="8">
    <source>
        <dbReference type="WBParaSite" id="PSAMB.scaffold2303size24040.g17292.t1"/>
    </source>
</evidence>
<keyword evidence="3" id="KW-0131">Cell cycle</keyword>
<dbReference type="Pfam" id="PF00498">
    <property type="entry name" value="FHA"/>
    <property type="match status" value="1"/>
</dbReference>
<feature type="domain" description="BRCT" evidence="6">
    <location>
        <begin position="918"/>
        <end position="966"/>
    </location>
</feature>
<feature type="compositionally biased region" description="Acidic residues" evidence="4">
    <location>
        <begin position="16"/>
        <end position="25"/>
    </location>
</feature>
<name>A0A914VP63_9BILA</name>
<feature type="domain" description="FHA" evidence="5">
    <location>
        <begin position="60"/>
        <end position="114"/>
    </location>
</feature>
<feature type="region of interest" description="Disordered" evidence="4">
    <location>
        <begin position="261"/>
        <end position="323"/>
    </location>
</feature>